<dbReference type="EMBL" id="LWAE01000009">
    <property type="protein sequence ID" value="KZL89403.1"/>
    <property type="molecule type" value="Genomic_DNA"/>
</dbReference>
<dbReference type="PATRIC" id="fig|1121326.3.peg.5367"/>
<dbReference type="Proteomes" id="UP000076603">
    <property type="component" value="Unassembled WGS sequence"/>
</dbReference>
<proteinExistence type="predicted"/>
<organism evidence="1 2">
    <name type="scientific">Clostridium magnum DSM 2767</name>
    <dbReference type="NCBI Taxonomy" id="1121326"/>
    <lineage>
        <taxon>Bacteria</taxon>
        <taxon>Bacillati</taxon>
        <taxon>Bacillota</taxon>
        <taxon>Clostridia</taxon>
        <taxon>Eubacteriales</taxon>
        <taxon>Clostridiaceae</taxon>
        <taxon>Clostridium</taxon>
    </lineage>
</organism>
<reference evidence="1 2" key="1">
    <citation type="submission" date="2016-04" db="EMBL/GenBank/DDBJ databases">
        <title>Genome sequence of Clostridium magnum DSM 2767.</title>
        <authorList>
            <person name="Poehlein A."/>
            <person name="Uhlig R."/>
            <person name="Fischer R."/>
            <person name="Bahl H."/>
            <person name="Daniel R."/>
        </authorList>
    </citation>
    <scope>NUCLEOTIDE SEQUENCE [LARGE SCALE GENOMIC DNA]</scope>
    <source>
        <strain evidence="1 2">DSM 2767</strain>
    </source>
</reference>
<dbReference type="RefSeq" id="WP_066629317.1">
    <property type="nucleotide sequence ID" value="NZ_FQXL01000018.1"/>
</dbReference>
<keyword evidence="2" id="KW-1185">Reference proteome</keyword>
<accession>A0A162R4B0</accession>
<protein>
    <submittedName>
        <fullName evidence="1">Uncharacterized protein</fullName>
    </submittedName>
</protein>
<sequence>MIKESELQKQILDKIKTKGFYSLINNLELIDDLLDKRKLDDFMPNLSLDYLLKYKYLESAKLILRDLDSELEFINGEQIKNISLNKDEKLYPDIVLYNQSTEKYIILELKRSNISERQAITELLGYKLEIKNHLPFISDLDIHLVVISTEFNALLKHSVASLILSDIPVLCLRPNLEGDNFKDFEIVEIDSWTNTNYPVLNMEAFSGYTLCLYEHNFDNKLNDDKVFDLITISIDYLKSKANKAGSHGFCVAWKSINKKSLAKFSISIFTVNPYNIFYNSRISSNSNFDNPMTEHIENCINNYQTHSIATSSIFDISGDMIEFLKEELNPEFEFPCNFRGFRNYLYDNGEAVICDSWGEIGEFIRMMYRHPNVKRFIGNKYFGNQNPVTFFRIYDLMTQNFTFSKGFDSCADFFKFGIQVGCILSILSTILSNKRPIPQFENHLYWRMLDLVNTFQEIAITFNDQTGYSNPPHAKFNVKNRKKLIETLNSFIDWFSKEINPKSPAIRMFNYGLRYHIIFDSYTYSKFDREQILFLENELVEEVYPYFCNLLKDMIDGGYISTDSKVVEMLYKIWCDLEMEDFNCNPNQLIRLFIDINREELFSSLKKFDNGYKIELMRLHFYDLLTHAKSFVKTKFEEDIINIIKRFDVKWLMNCIEQSKKNNEKVFINVNDNGTVEIAHSQNETIISFINSLEEDEVLIRQEGFVEILRKEKISDLLD</sequence>
<name>A0A162R4B0_9CLOT</name>
<comment type="caution">
    <text evidence="1">The sequence shown here is derived from an EMBL/GenBank/DDBJ whole genome shotgun (WGS) entry which is preliminary data.</text>
</comment>
<dbReference type="STRING" id="1121326.CLMAG_53070"/>
<evidence type="ECO:0000313" key="1">
    <source>
        <dbReference type="EMBL" id="KZL89403.1"/>
    </source>
</evidence>
<evidence type="ECO:0000313" key="2">
    <source>
        <dbReference type="Proteomes" id="UP000076603"/>
    </source>
</evidence>
<gene>
    <name evidence="1" type="ORF">CLMAG_53070</name>
</gene>
<dbReference type="AlphaFoldDB" id="A0A162R4B0"/>
<dbReference type="OrthoDB" id="8477544at2"/>